<comment type="subcellular location">
    <subcellularLocation>
        <location evidence="1">Membrane</location>
        <topology evidence="1">Single-pass membrane protein</topology>
    </subcellularLocation>
</comment>
<comment type="caution">
    <text evidence="5">The sequence shown here is derived from an EMBL/GenBank/DDBJ whole genome shotgun (WGS) entry which is preliminary data.</text>
</comment>
<dbReference type="RefSeq" id="WP_259660787.1">
    <property type="nucleotide sequence ID" value="NZ_JAHXRI010000006.1"/>
</dbReference>
<dbReference type="Pfam" id="PF13103">
    <property type="entry name" value="TonB_2"/>
    <property type="match status" value="1"/>
</dbReference>
<dbReference type="GO" id="GO:0016020">
    <property type="term" value="C:membrane"/>
    <property type="evidence" value="ECO:0007669"/>
    <property type="project" value="UniProtKB-SubCell"/>
</dbReference>
<dbReference type="NCBIfam" id="TIGR01352">
    <property type="entry name" value="tonB_Cterm"/>
    <property type="match status" value="1"/>
</dbReference>
<accession>A0A953N7Q6</accession>
<dbReference type="Proteomes" id="UP000739565">
    <property type="component" value="Unassembled WGS sequence"/>
</dbReference>
<evidence type="ECO:0000256" key="2">
    <source>
        <dbReference type="ARBA" id="ARBA00022692"/>
    </source>
</evidence>
<dbReference type="SUPFAM" id="SSF74653">
    <property type="entry name" value="TolA/TonB C-terminal domain"/>
    <property type="match status" value="1"/>
</dbReference>
<name>A0A953N7Q6_9BURK</name>
<dbReference type="AlphaFoldDB" id="A0A953N7Q6"/>
<organism evidence="5 6">
    <name type="scientific">Zwartia hollandica</name>
    <dbReference type="NCBI Taxonomy" id="324606"/>
    <lineage>
        <taxon>Bacteria</taxon>
        <taxon>Pseudomonadati</taxon>
        <taxon>Pseudomonadota</taxon>
        <taxon>Betaproteobacteria</taxon>
        <taxon>Burkholderiales</taxon>
        <taxon>Alcaligenaceae</taxon>
        <taxon>Zwartia</taxon>
    </lineage>
</organism>
<keyword evidence="3" id="KW-1133">Transmembrane helix</keyword>
<dbReference type="Gene3D" id="3.30.1150.10">
    <property type="match status" value="1"/>
</dbReference>
<sequence>MTIQTASLALNEAADWSVGQRRFLYWAVSLSILSHLTALAWNFSTEPAAAPLPSEIEVIMVNAQTDSAPALARLFAQSNLDGGGDAPKGYSASQLAHGGTSPDDLMLEALVKKRLQLETQQQELLTLLKAQQTAQEGRPNEHFLKDTDLNGTDEDDQEAIMRNSRIAVLTQQIEQYSERPRKHFDAPSTHQTRYAPYIDQWRRRVEQIGTQHYPKGVGDKVYGSVQATITIRADGSVVDIQINRPSDKALLNQAVRRIAQLAAPFAAFPQEMAGQLDELVLTRTWHFVNGAVTTK</sequence>
<evidence type="ECO:0000313" key="5">
    <source>
        <dbReference type="EMBL" id="MBZ1350411.1"/>
    </source>
</evidence>
<dbReference type="InterPro" id="IPR006260">
    <property type="entry name" value="TonB/TolA_C"/>
</dbReference>
<proteinExistence type="predicted"/>
<evidence type="ECO:0000313" key="6">
    <source>
        <dbReference type="Proteomes" id="UP000739565"/>
    </source>
</evidence>
<reference evidence="5" key="1">
    <citation type="submission" date="2021-07" db="EMBL/GenBank/DDBJ databases">
        <title>New genus and species of the family Alcaligenaceae.</title>
        <authorList>
            <person name="Hahn M.W."/>
        </authorList>
    </citation>
    <scope>NUCLEOTIDE SEQUENCE</scope>
    <source>
        <strain evidence="5">LF4-65</strain>
    </source>
</reference>
<keyword evidence="2" id="KW-0812">Transmembrane</keyword>
<dbReference type="EMBL" id="JAHXRI010000006">
    <property type="protein sequence ID" value="MBZ1350411.1"/>
    <property type="molecule type" value="Genomic_DNA"/>
</dbReference>
<protein>
    <submittedName>
        <fullName evidence="5">Energy transducer TonB</fullName>
    </submittedName>
</protein>
<evidence type="ECO:0000256" key="3">
    <source>
        <dbReference type="ARBA" id="ARBA00022989"/>
    </source>
</evidence>
<gene>
    <name evidence="5" type="ORF">KZZ10_07100</name>
</gene>
<keyword evidence="4" id="KW-0472">Membrane</keyword>
<evidence type="ECO:0000256" key="1">
    <source>
        <dbReference type="ARBA" id="ARBA00004167"/>
    </source>
</evidence>
<evidence type="ECO:0000256" key="4">
    <source>
        <dbReference type="ARBA" id="ARBA00023136"/>
    </source>
</evidence>
<keyword evidence="6" id="KW-1185">Reference proteome</keyword>